<dbReference type="Gene3D" id="1.10.10.60">
    <property type="entry name" value="Homeodomain-like"/>
    <property type="match status" value="1"/>
</dbReference>
<feature type="region of interest" description="Disordered" evidence="1">
    <location>
        <begin position="150"/>
        <end position="217"/>
    </location>
</feature>
<keyword evidence="4" id="KW-1185">Reference proteome</keyword>
<dbReference type="InterPro" id="IPR001005">
    <property type="entry name" value="SANT/Myb"/>
</dbReference>
<feature type="compositionally biased region" description="Low complexity" evidence="1">
    <location>
        <begin position="564"/>
        <end position="579"/>
    </location>
</feature>
<dbReference type="Proteomes" id="UP000237144">
    <property type="component" value="Unassembled WGS sequence"/>
</dbReference>
<gene>
    <name evidence="3" type="ORF">BMF94_1877</name>
</gene>
<feature type="compositionally biased region" description="Polar residues" evidence="1">
    <location>
        <begin position="275"/>
        <end position="290"/>
    </location>
</feature>
<dbReference type="OrthoDB" id="10690399at2759"/>
<dbReference type="EMBL" id="PJQD01000020">
    <property type="protein sequence ID" value="POY74901.1"/>
    <property type="molecule type" value="Genomic_DNA"/>
</dbReference>
<evidence type="ECO:0000313" key="3">
    <source>
        <dbReference type="EMBL" id="POY74901.1"/>
    </source>
</evidence>
<sequence>MTPPRSNGSRDTRAARNLASVPPSSPTSSDLLLPTEVVTSVKQAAKPSAESGRTDPPERIAASKPTSRNGVAWTAEEDARLYAAVVEHRQENSDRFPADIWQFAPGDDPTWIAIRTRFVTAGETITRTDRTQYALRGRWKTIRLRELATRASETASSSRLDASQNATSSVATAIEADRSSDSEMLGAPNTTEQNEPRASASSSGSAAQAVDGDAQQHALAEADQSLFDVDSTEAEQQDEIFSSLLSAEGMAAMSAPDTPASSTSSAQDDSLSCGIASSTPNSQPSSVAGSSHGLTYGAIATTSLAEIPLSLDMSSAPTQATLVGADEADPSLAGTTPIDLREATRLPDGLPPFVVASFGRKDPKDKYRGPPPVVPDRSDVLTGASARVPAQDSITVVNPASKSGPPSSGLTSNNGLTSYAAGVTATSAELDASPSQGRQSQTTATANPSPRKLWTAEHDAKVVEMRERGCTQSVIAAALGRTPTAVKNRFQKLRLDGILPPVQPKPAASGSATAPNSPRPVGASLPSATRQQSETPATLPALTPAAGTPLVSANESAPLPTPAVPASRPSVAPTPITPDAELPLPALPAAAALVATPLGPSSTSATALDVPAAATLPAPLPPYTPEDDAVVLRMYLQGASAERIASTLHRSIKSVQRRWVKKKGEWMAQGLIQSTCQLRAREPAASSATALPARPSPPTSIEATTTAEAFANLRGTASPSPTSSILLAATAATGRSSDGPDGALADDLGGFDGSWYADGNNCGVGTSVTRLNTDPTAAGSSSPTRAALSSLAARQEDSQMTNGAEESLAPEDSEQDRDETAGRLIPESDSFMAKYETGMRGLSRFMQLMRR</sequence>
<feature type="region of interest" description="Disordered" evidence="1">
    <location>
        <begin position="773"/>
        <end position="828"/>
    </location>
</feature>
<feature type="compositionally biased region" description="Low complexity" evidence="1">
    <location>
        <begin position="18"/>
        <end position="34"/>
    </location>
</feature>
<feature type="region of interest" description="Disordered" evidence="1">
    <location>
        <begin position="428"/>
        <end position="451"/>
    </location>
</feature>
<evidence type="ECO:0000259" key="2">
    <source>
        <dbReference type="PROSITE" id="PS50090"/>
    </source>
</evidence>
<dbReference type="AlphaFoldDB" id="A0A2S5BDS9"/>
<feature type="compositionally biased region" description="Low complexity" evidence="1">
    <location>
        <begin position="198"/>
        <end position="216"/>
    </location>
</feature>
<feature type="compositionally biased region" description="Acidic residues" evidence="1">
    <location>
        <begin position="808"/>
        <end position="817"/>
    </location>
</feature>
<feature type="region of interest" description="Disordered" evidence="1">
    <location>
        <begin position="390"/>
        <end position="415"/>
    </location>
</feature>
<feature type="region of interest" description="Disordered" evidence="1">
    <location>
        <begin position="1"/>
        <end position="70"/>
    </location>
</feature>
<feature type="compositionally biased region" description="Low complexity" evidence="1">
    <location>
        <begin position="535"/>
        <end position="550"/>
    </location>
</feature>
<dbReference type="SMART" id="SM00717">
    <property type="entry name" value="SANT"/>
    <property type="match status" value="2"/>
</dbReference>
<feature type="compositionally biased region" description="Low complexity" evidence="1">
    <location>
        <begin position="251"/>
        <end position="270"/>
    </location>
</feature>
<protein>
    <recommendedName>
        <fullName evidence="2">Myb-like domain-containing protein</fullName>
    </recommendedName>
</protein>
<proteinExistence type="predicted"/>
<accession>A0A2S5BDS9</accession>
<name>A0A2S5BDS9_9BASI</name>
<feature type="compositionally biased region" description="Low complexity" evidence="1">
    <location>
        <begin position="150"/>
        <end position="160"/>
    </location>
</feature>
<feature type="region of interest" description="Disordered" evidence="1">
    <location>
        <begin position="499"/>
        <end position="579"/>
    </location>
</feature>
<feature type="compositionally biased region" description="Basic and acidic residues" evidence="1">
    <location>
        <begin position="359"/>
        <end position="368"/>
    </location>
</feature>
<feature type="region of interest" description="Disordered" evidence="1">
    <location>
        <begin position="356"/>
        <end position="378"/>
    </location>
</feature>
<evidence type="ECO:0000313" key="4">
    <source>
        <dbReference type="Proteomes" id="UP000237144"/>
    </source>
</evidence>
<organism evidence="3 4">
    <name type="scientific">Rhodotorula taiwanensis</name>
    <dbReference type="NCBI Taxonomy" id="741276"/>
    <lineage>
        <taxon>Eukaryota</taxon>
        <taxon>Fungi</taxon>
        <taxon>Dikarya</taxon>
        <taxon>Basidiomycota</taxon>
        <taxon>Pucciniomycotina</taxon>
        <taxon>Microbotryomycetes</taxon>
        <taxon>Sporidiobolales</taxon>
        <taxon>Sporidiobolaceae</taxon>
        <taxon>Rhodotorula</taxon>
    </lineage>
</organism>
<feature type="domain" description="Myb-like" evidence="2">
    <location>
        <begin position="73"/>
        <end position="143"/>
    </location>
</feature>
<feature type="compositionally biased region" description="Polar residues" evidence="1">
    <location>
        <begin position="433"/>
        <end position="448"/>
    </location>
</feature>
<feature type="compositionally biased region" description="Polar residues" evidence="1">
    <location>
        <begin position="392"/>
        <end position="415"/>
    </location>
</feature>
<feature type="region of interest" description="Disordered" evidence="1">
    <location>
        <begin position="251"/>
        <end position="290"/>
    </location>
</feature>
<reference evidence="3 4" key="1">
    <citation type="journal article" date="2018" name="Front. Microbiol.">
        <title>Prospects for Fungal Bioremediation of Acidic Radioactive Waste Sites: Characterization and Genome Sequence of Rhodotorula taiwanensis MD1149.</title>
        <authorList>
            <person name="Tkavc R."/>
            <person name="Matrosova V.Y."/>
            <person name="Grichenko O.E."/>
            <person name="Gostincar C."/>
            <person name="Volpe R.P."/>
            <person name="Klimenkova P."/>
            <person name="Gaidamakova E.K."/>
            <person name="Zhou C.E."/>
            <person name="Stewart B.J."/>
            <person name="Lyman M.G."/>
            <person name="Malfatti S.A."/>
            <person name="Rubinfeld B."/>
            <person name="Courtot M."/>
            <person name="Singh J."/>
            <person name="Dalgard C.L."/>
            <person name="Hamilton T."/>
            <person name="Frey K.G."/>
            <person name="Gunde-Cimerman N."/>
            <person name="Dugan L."/>
            <person name="Daly M.J."/>
        </authorList>
    </citation>
    <scope>NUCLEOTIDE SEQUENCE [LARGE SCALE GENOMIC DNA]</scope>
    <source>
        <strain evidence="3 4">MD1149</strain>
    </source>
</reference>
<comment type="caution">
    <text evidence="3">The sequence shown here is derived from an EMBL/GenBank/DDBJ whole genome shotgun (WGS) entry which is preliminary data.</text>
</comment>
<feature type="compositionally biased region" description="Polar residues" evidence="1">
    <location>
        <begin position="161"/>
        <end position="171"/>
    </location>
</feature>
<evidence type="ECO:0000256" key="1">
    <source>
        <dbReference type="SAM" id="MobiDB-lite"/>
    </source>
</evidence>
<feature type="compositionally biased region" description="Polar residues" evidence="1">
    <location>
        <begin position="773"/>
        <end position="784"/>
    </location>
</feature>
<dbReference type="PROSITE" id="PS50090">
    <property type="entry name" value="MYB_LIKE"/>
    <property type="match status" value="1"/>
</dbReference>